<sequence>MNIIFFINLILGLLYLKHIDISDISMVDTMVVAIIIFNLFLINKFKKSENKSKGSSEN</sequence>
<protein>
    <submittedName>
        <fullName evidence="2">Uncharacterized protein</fullName>
    </submittedName>
</protein>
<accession>A0A0C7LE41</accession>
<proteinExistence type="predicted"/>
<evidence type="ECO:0000313" key="2">
    <source>
        <dbReference type="EMBL" id="CEP41398.1"/>
    </source>
</evidence>
<feature type="transmembrane region" description="Helical" evidence="1">
    <location>
        <begin position="24"/>
        <end position="43"/>
    </location>
</feature>
<evidence type="ECO:0000313" key="3">
    <source>
        <dbReference type="Proteomes" id="UP000049127"/>
    </source>
</evidence>
<gene>
    <name evidence="2" type="ORF">R28058_35031</name>
</gene>
<dbReference type="RefSeq" id="WP_155490255.1">
    <property type="nucleotide sequence ID" value="NZ_CEKU01000007.1"/>
</dbReference>
<keyword evidence="1" id="KW-0472">Membrane</keyword>
<name>A0A0C7LE41_PARSO</name>
<dbReference type="EMBL" id="CEKZ01000007">
    <property type="protein sequence ID" value="CEP41398.1"/>
    <property type="molecule type" value="Genomic_DNA"/>
</dbReference>
<evidence type="ECO:0000256" key="1">
    <source>
        <dbReference type="SAM" id="Phobius"/>
    </source>
</evidence>
<organism evidence="2 3">
    <name type="scientific">Paraclostridium sordellii</name>
    <name type="common">Clostridium sordellii</name>
    <dbReference type="NCBI Taxonomy" id="1505"/>
    <lineage>
        <taxon>Bacteria</taxon>
        <taxon>Bacillati</taxon>
        <taxon>Bacillota</taxon>
        <taxon>Clostridia</taxon>
        <taxon>Peptostreptococcales</taxon>
        <taxon>Peptostreptococcaceae</taxon>
        <taxon>Paraclostridium</taxon>
    </lineage>
</organism>
<keyword evidence="1" id="KW-1133">Transmembrane helix</keyword>
<dbReference type="Proteomes" id="UP000049127">
    <property type="component" value="Unassembled WGS sequence"/>
</dbReference>
<dbReference type="AlphaFoldDB" id="A0A0C7LE41"/>
<reference evidence="2 3" key="1">
    <citation type="submission" date="2015-01" db="EMBL/GenBank/DDBJ databases">
        <authorList>
            <person name="Aslett A.Martin."/>
            <person name="De Silva Nishadi"/>
        </authorList>
    </citation>
    <scope>NUCLEOTIDE SEQUENCE [LARGE SCALE GENOMIC DNA]</scope>
    <source>
        <strain evidence="2 3">R28058</strain>
    </source>
</reference>
<keyword evidence="1" id="KW-0812">Transmembrane</keyword>